<feature type="transmembrane region" description="Helical" evidence="6">
    <location>
        <begin position="365"/>
        <end position="389"/>
    </location>
</feature>
<dbReference type="InterPro" id="IPR005829">
    <property type="entry name" value="Sugar_transporter_CS"/>
</dbReference>
<feature type="transmembrane region" description="Helical" evidence="6">
    <location>
        <begin position="305"/>
        <end position="324"/>
    </location>
</feature>
<evidence type="ECO:0000256" key="2">
    <source>
        <dbReference type="ARBA" id="ARBA00022692"/>
    </source>
</evidence>
<feature type="transmembrane region" description="Helical" evidence="6">
    <location>
        <begin position="25"/>
        <end position="44"/>
    </location>
</feature>
<feature type="transmembrane region" description="Helical" evidence="6">
    <location>
        <begin position="401"/>
        <end position="421"/>
    </location>
</feature>
<dbReference type="Pfam" id="PF00083">
    <property type="entry name" value="Sugar_tr"/>
    <property type="match status" value="1"/>
</dbReference>
<evidence type="ECO:0000259" key="7">
    <source>
        <dbReference type="PROSITE" id="PS50850"/>
    </source>
</evidence>
<feature type="domain" description="Major facilitator superfamily (MFS) profile" evidence="7">
    <location>
        <begin position="27"/>
        <end position="456"/>
    </location>
</feature>
<gene>
    <name evidence="8" type="ORF">ANN_26946</name>
</gene>
<organism evidence="8 9">
    <name type="scientific">Periplaneta americana</name>
    <name type="common">American cockroach</name>
    <name type="synonym">Blatta americana</name>
    <dbReference type="NCBI Taxonomy" id="6978"/>
    <lineage>
        <taxon>Eukaryota</taxon>
        <taxon>Metazoa</taxon>
        <taxon>Ecdysozoa</taxon>
        <taxon>Arthropoda</taxon>
        <taxon>Hexapoda</taxon>
        <taxon>Insecta</taxon>
        <taxon>Pterygota</taxon>
        <taxon>Neoptera</taxon>
        <taxon>Polyneoptera</taxon>
        <taxon>Dictyoptera</taxon>
        <taxon>Blattodea</taxon>
        <taxon>Blattoidea</taxon>
        <taxon>Blattidae</taxon>
        <taxon>Blattinae</taxon>
        <taxon>Periplaneta</taxon>
    </lineage>
</organism>
<dbReference type="PROSITE" id="PS50850">
    <property type="entry name" value="MFS"/>
    <property type="match status" value="1"/>
</dbReference>
<evidence type="ECO:0000256" key="4">
    <source>
        <dbReference type="ARBA" id="ARBA00023136"/>
    </source>
</evidence>
<dbReference type="PANTHER" id="PTHR48021:SF1">
    <property type="entry name" value="GH07001P-RELATED"/>
    <property type="match status" value="1"/>
</dbReference>
<dbReference type="PANTHER" id="PTHR48021">
    <property type="match status" value="1"/>
</dbReference>
<dbReference type="PRINTS" id="PR00171">
    <property type="entry name" value="SUGRTRNSPORT"/>
</dbReference>
<feature type="transmembrane region" description="Helical" evidence="6">
    <location>
        <begin position="128"/>
        <end position="146"/>
    </location>
</feature>
<evidence type="ECO:0000256" key="5">
    <source>
        <dbReference type="SAM" id="MobiDB-lite"/>
    </source>
</evidence>
<reference evidence="8 9" key="1">
    <citation type="journal article" date="2022" name="Allergy">
        <title>Genome assembly and annotation of Periplaneta americana reveal a comprehensive cockroach allergen profile.</title>
        <authorList>
            <person name="Wang L."/>
            <person name="Xiong Q."/>
            <person name="Saelim N."/>
            <person name="Wang L."/>
            <person name="Nong W."/>
            <person name="Wan A.T."/>
            <person name="Shi M."/>
            <person name="Liu X."/>
            <person name="Cao Q."/>
            <person name="Hui J.H.L."/>
            <person name="Sookrung N."/>
            <person name="Leung T.F."/>
            <person name="Tungtrongchitr A."/>
            <person name="Tsui S.K.W."/>
        </authorList>
    </citation>
    <scope>NUCLEOTIDE SEQUENCE [LARGE SCALE GENOMIC DNA]</scope>
    <source>
        <strain evidence="8">PWHHKU_190912</strain>
    </source>
</reference>
<keyword evidence="4 6" id="KW-0472">Membrane</keyword>
<accession>A0ABQ8RWY5</accession>
<feature type="transmembrane region" description="Helical" evidence="6">
    <location>
        <begin position="158"/>
        <end position="178"/>
    </location>
</feature>
<comment type="subcellular location">
    <subcellularLocation>
        <location evidence="1">Membrane</location>
        <topology evidence="1">Multi-pass membrane protein</topology>
    </subcellularLocation>
</comment>
<dbReference type="EMBL" id="JAJSOF020000040">
    <property type="protein sequence ID" value="KAJ4426137.1"/>
    <property type="molecule type" value="Genomic_DNA"/>
</dbReference>
<evidence type="ECO:0000313" key="8">
    <source>
        <dbReference type="EMBL" id="KAJ4426137.1"/>
    </source>
</evidence>
<evidence type="ECO:0000256" key="6">
    <source>
        <dbReference type="SAM" id="Phobius"/>
    </source>
</evidence>
<dbReference type="InterPro" id="IPR020846">
    <property type="entry name" value="MFS_dom"/>
</dbReference>
<keyword evidence="2 6" id="KW-0812">Transmembrane</keyword>
<protein>
    <recommendedName>
        <fullName evidence="7">Major facilitator superfamily (MFS) profile domain-containing protein</fullName>
    </recommendedName>
</protein>
<sequence>MRETAMSTAVGETPTTTWKSKMMQVVAACVVNLASIAYGMAMSWPTPSLPHLAAGDLLLDCNIITEDEGAWLGSLVYLGALISSPIFSYVSQTYGRKIAGYTTVIPLIISWLPIVFSESLYLFYASRFLMGMASGGVLTFCPMYVGEIAEDSIRGTLGTVRSTCGNIAFVFMCIVGAVISIRDMAILCLTMPIIFALAFYWLPESPLFLMRRGRTLEAMAALIWVRGGDVKAAGLEMMKLTAVVKESSSRNVSLKTLFSSKGTRRALTICIVLGLCQQLSGISAVLNYAVSIFELAGSSISPNTATTIVACVQLLGSLTSSIFMDLAGRRILILFSQISMTSCLGGLGIYFYMQQEGYDMTSVGFLPLMCMGLYVLTLSVGVGSVTYIIMAELFTPEARGLATTAITMVVWLTAFLSTKFYPNLVHLLGLPGCYWLFASICVVCAVFTIFKIPETKNRSLESILRELNGDDIKSDSESGVKTIENSSAPERY</sequence>
<feature type="transmembrane region" description="Helical" evidence="6">
    <location>
        <begin position="266"/>
        <end position="293"/>
    </location>
</feature>
<dbReference type="InterPro" id="IPR050549">
    <property type="entry name" value="MFS_Trehalose_Transporter"/>
</dbReference>
<dbReference type="InterPro" id="IPR005828">
    <property type="entry name" value="MFS_sugar_transport-like"/>
</dbReference>
<feature type="compositionally biased region" description="Polar residues" evidence="5">
    <location>
        <begin position="479"/>
        <end position="492"/>
    </location>
</feature>
<evidence type="ECO:0000313" key="9">
    <source>
        <dbReference type="Proteomes" id="UP001148838"/>
    </source>
</evidence>
<dbReference type="PROSITE" id="PS00216">
    <property type="entry name" value="SUGAR_TRANSPORT_1"/>
    <property type="match status" value="1"/>
</dbReference>
<dbReference type="PROSITE" id="PS00217">
    <property type="entry name" value="SUGAR_TRANSPORT_2"/>
    <property type="match status" value="1"/>
</dbReference>
<feature type="region of interest" description="Disordered" evidence="5">
    <location>
        <begin position="470"/>
        <end position="492"/>
    </location>
</feature>
<dbReference type="InterPro" id="IPR036259">
    <property type="entry name" value="MFS_trans_sf"/>
</dbReference>
<feature type="transmembrane region" description="Helical" evidence="6">
    <location>
        <begin position="427"/>
        <end position="450"/>
    </location>
</feature>
<evidence type="ECO:0000256" key="1">
    <source>
        <dbReference type="ARBA" id="ARBA00004141"/>
    </source>
</evidence>
<comment type="caution">
    <text evidence="8">The sequence shown here is derived from an EMBL/GenBank/DDBJ whole genome shotgun (WGS) entry which is preliminary data.</text>
</comment>
<name>A0ABQ8RWY5_PERAM</name>
<feature type="transmembrane region" description="Helical" evidence="6">
    <location>
        <begin position="331"/>
        <end position="353"/>
    </location>
</feature>
<feature type="transmembrane region" description="Helical" evidence="6">
    <location>
        <begin position="184"/>
        <end position="202"/>
    </location>
</feature>
<feature type="transmembrane region" description="Helical" evidence="6">
    <location>
        <begin position="70"/>
        <end position="91"/>
    </location>
</feature>
<keyword evidence="3 6" id="KW-1133">Transmembrane helix</keyword>
<keyword evidence="9" id="KW-1185">Reference proteome</keyword>
<dbReference type="Gene3D" id="1.20.1250.20">
    <property type="entry name" value="MFS general substrate transporter like domains"/>
    <property type="match status" value="1"/>
</dbReference>
<proteinExistence type="predicted"/>
<evidence type="ECO:0000256" key="3">
    <source>
        <dbReference type="ARBA" id="ARBA00022989"/>
    </source>
</evidence>
<dbReference type="SUPFAM" id="SSF103473">
    <property type="entry name" value="MFS general substrate transporter"/>
    <property type="match status" value="1"/>
</dbReference>
<dbReference type="InterPro" id="IPR003663">
    <property type="entry name" value="Sugar/inositol_transpt"/>
</dbReference>
<dbReference type="Proteomes" id="UP001148838">
    <property type="component" value="Unassembled WGS sequence"/>
</dbReference>
<feature type="transmembrane region" description="Helical" evidence="6">
    <location>
        <begin position="98"/>
        <end position="116"/>
    </location>
</feature>